<dbReference type="GO" id="GO:0016787">
    <property type="term" value="F:hydrolase activity"/>
    <property type="evidence" value="ECO:0007669"/>
    <property type="project" value="UniProtKB-KW"/>
</dbReference>
<name>A0AAD5DIJ5_9CHLO</name>
<proteinExistence type="predicted"/>
<sequence>MNSLLSLLPGKSPAEAAHGSPASKQQDSSVTCSDGCKLVWQKYGRPGGPAVVLIHGWSGSRHYWDLTAPYLASHGCCVYTYDQRFHGDSDKPAWGFHVARLAADLRELLVQLELIDVTVVGASMGCAVIWSYIELFGEDRLKQACFVDQAPLQNVAADWKWGSTGCYDLASLTRLQCKLQSDFAGFAKDNGAFCTSIPLAPEVTRVLEQETLRADPNALAQLMADHTAIDWRPLLPRIAIPCLNVVGRKSAVFPWYGVEVVGKLIPNCHTVFFENANHWLYLEEPDKFNKLLSDFATAGFLHTSKVLHL</sequence>
<evidence type="ECO:0000259" key="3">
    <source>
        <dbReference type="Pfam" id="PF00561"/>
    </source>
</evidence>
<evidence type="ECO:0000313" key="5">
    <source>
        <dbReference type="Proteomes" id="UP001205105"/>
    </source>
</evidence>
<protein>
    <recommendedName>
        <fullName evidence="3">AB hydrolase-1 domain-containing protein</fullName>
    </recommendedName>
</protein>
<feature type="region of interest" description="Disordered" evidence="2">
    <location>
        <begin position="1"/>
        <end position="30"/>
    </location>
</feature>
<keyword evidence="1" id="KW-0378">Hydrolase</keyword>
<feature type="domain" description="AB hydrolase-1" evidence="3">
    <location>
        <begin position="49"/>
        <end position="285"/>
    </location>
</feature>
<evidence type="ECO:0000256" key="1">
    <source>
        <dbReference type="ARBA" id="ARBA00022801"/>
    </source>
</evidence>
<dbReference type="Pfam" id="PF00561">
    <property type="entry name" value="Abhydrolase_1"/>
    <property type="match status" value="1"/>
</dbReference>
<dbReference type="Proteomes" id="UP001205105">
    <property type="component" value="Unassembled WGS sequence"/>
</dbReference>
<dbReference type="SUPFAM" id="SSF53474">
    <property type="entry name" value="alpha/beta-Hydrolases"/>
    <property type="match status" value="1"/>
</dbReference>
<evidence type="ECO:0000313" key="4">
    <source>
        <dbReference type="EMBL" id="KAI7836993.1"/>
    </source>
</evidence>
<reference evidence="4" key="1">
    <citation type="submission" date="2020-11" db="EMBL/GenBank/DDBJ databases">
        <title>Chlorella ohadii genome sequencing and assembly.</title>
        <authorList>
            <person name="Murik O."/>
            <person name="Treves H."/>
            <person name="Kedem I."/>
            <person name="Shotland Y."/>
            <person name="Kaplan A."/>
        </authorList>
    </citation>
    <scope>NUCLEOTIDE SEQUENCE</scope>
    <source>
        <strain evidence="4">1</strain>
    </source>
</reference>
<accession>A0AAD5DIJ5</accession>
<dbReference type="InterPro" id="IPR050266">
    <property type="entry name" value="AB_hydrolase_sf"/>
</dbReference>
<evidence type="ECO:0000256" key="2">
    <source>
        <dbReference type="SAM" id="MobiDB-lite"/>
    </source>
</evidence>
<dbReference type="PANTHER" id="PTHR43798">
    <property type="entry name" value="MONOACYLGLYCEROL LIPASE"/>
    <property type="match status" value="1"/>
</dbReference>
<dbReference type="InterPro" id="IPR000073">
    <property type="entry name" value="AB_hydrolase_1"/>
</dbReference>
<dbReference type="AlphaFoldDB" id="A0AAD5DIJ5"/>
<dbReference type="GO" id="GO:0016020">
    <property type="term" value="C:membrane"/>
    <property type="evidence" value="ECO:0007669"/>
    <property type="project" value="TreeGrafter"/>
</dbReference>
<dbReference type="EMBL" id="JADXDR010000168">
    <property type="protein sequence ID" value="KAI7836993.1"/>
    <property type="molecule type" value="Genomic_DNA"/>
</dbReference>
<gene>
    <name evidence="4" type="ORF">COHA_009175</name>
</gene>
<dbReference type="InterPro" id="IPR029058">
    <property type="entry name" value="AB_hydrolase_fold"/>
</dbReference>
<keyword evidence="5" id="KW-1185">Reference proteome</keyword>
<organism evidence="4 5">
    <name type="scientific">Chlorella ohadii</name>
    <dbReference type="NCBI Taxonomy" id="2649997"/>
    <lineage>
        <taxon>Eukaryota</taxon>
        <taxon>Viridiplantae</taxon>
        <taxon>Chlorophyta</taxon>
        <taxon>core chlorophytes</taxon>
        <taxon>Trebouxiophyceae</taxon>
        <taxon>Chlorellales</taxon>
        <taxon>Chlorellaceae</taxon>
        <taxon>Chlorella clade</taxon>
        <taxon>Chlorella</taxon>
    </lineage>
</organism>
<comment type="caution">
    <text evidence="4">The sequence shown here is derived from an EMBL/GenBank/DDBJ whole genome shotgun (WGS) entry which is preliminary data.</text>
</comment>
<dbReference type="Gene3D" id="3.40.50.1820">
    <property type="entry name" value="alpha/beta hydrolase"/>
    <property type="match status" value="1"/>
</dbReference>
<dbReference type="PANTHER" id="PTHR43798:SF31">
    <property type="entry name" value="AB HYDROLASE SUPERFAMILY PROTEIN YCLE"/>
    <property type="match status" value="1"/>
</dbReference>